<dbReference type="EMBL" id="BAAANE010000008">
    <property type="protein sequence ID" value="GAA1651713.1"/>
    <property type="molecule type" value="Genomic_DNA"/>
</dbReference>
<feature type="signal peptide" evidence="1">
    <location>
        <begin position="1"/>
        <end position="22"/>
    </location>
</feature>
<dbReference type="CDD" id="cd15482">
    <property type="entry name" value="Sialidase_non-viral"/>
    <property type="match status" value="1"/>
</dbReference>
<gene>
    <name evidence="2" type="ORF">GCM10009744_49390</name>
</gene>
<accession>A0ABP4RGG5</accession>
<dbReference type="InterPro" id="IPR036278">
    <property type="entry name" value="Sialidase_sf"/>
</dbReference>
<keyword evidence="3" id="KW-1185">Reference proteome</keyword>
<feature type="chain" id="PRO_5046767032" description="Exo-alpha-sialidase" evidence="1">
    <location>
        <begin position="23"/>
        <end position="375"/>
    </location>
</feature>
<evidence type="ECO:0000256" key="1">
    <source>
        <dbReference type="SAM" id="SignalP"/>
    </source>
</evidence>
<protein>
    <recommendedName>
        <fullName evidence="4">Exo-alpha-sialidase</fullName>
    </recommendedName>
</protein>
<dbReference type="Gene3D" id="2.130.10.10">
    <property type="entry name" value="YVTN repeat-like/Quinoprotein amine dehydrogenase"/>
    <property type="match status" value="1"/>
</dbReference>
<dbReference type="InterPro" id="IPR015943">
    <property type="entry name" value="WD40/YVTN_repeat-like_dom_sf"/>
</dbReference>
<sequence>MKRSGIRVVTLCLLPATALSVAGCKPNNAQPPGNSSRAPRPVDFDVPRTTQAADKVFPPADRTPQAFQDIAVRDQRLVALGFDESFNVSRPLFVSSDDGGSTWLRRDLDQESVARSGTFEGATAIAAGPAGFVASGSTNDGPAIWFSPDGANWKRLPKDRKAFAASDEITAITATAQGFSMVGTSSLKNGGSSNHLVYWRSPDGVAWQRTAGPAIGLKPTLTGSVYAAGIVAIGKVIVISGGVSAQDGTDRLQRLQFWYSADSGKTFRTSTIRGEAATGYMYNNVLAKGNGKIVALAQGNGFDGSETGSWDGVVLEGDRSGRSWQAGSRVPAARASPRRWFTMASCLPPPSTSPRLVAATTGSSWSCRSRRTCDT</sequence>
<keyword evidence="1" id="KW-0732">Signal</keyword>
<name>A0ABP4RGG5_9ACTN</name>
<proteinExistence type="predicted"/>
<dbReference type="Proteomes" id="UP001501319">
    <property type="component" value="Unassembled WGS sequence"/>
</dbReference>
<comment type="caution">
    <text evidence="2">The sequence shown here is derived from an EMBL/GenBank/DDBJ whole genome shotgun (WGS) entry which is preliminary data.</text>
</comment>
<organism evidence="2 3">
    <name type="scientific">Kribbella alba</name>
    <dbReference type="NCBI Taxonomy" id="190197"/>
    <lineage>
        <taxon>Bacteria</taxon>
        <taxon>Bacillati</taxon>
        <taxon>Actinomycetota</taxon>
        <taxon>Actinomycetes</taxon>
        <taxon>Propionibacteriales</taxon>
        <taxon>Kribbellaceae</taxon>
        <taxon>Kribbella</taxon>
    </lineage>
</organism>
<evidence type="ECO:0000313" key="3">
    <source>
        <dbReference type="Proteomes" id="UP001501319"/>
    </source>
</evidence>
<evidence type="ECO:0008006" key="4">
    <source>
        <dbReference type="Google" id="ProtNLM"/>
    </source>
</evidence>
<dbReference type="SUPFAM" id="SSF50939">
    <property type="entry name" value="Sialidases"/>
    <property type="match status" value="1"/>
</dbReference>
<evidence type="ECO:0000313" key="2">
    <source>
        <dbReference type="EMBL" id="GAA1651713.1"/>
    </source>
</evidence>
<dbReference type="PROSITE" id="PS51257">
    <property type="entry name" value="PROKAR_LIPOPROTEIN"/>
    <property type="match status" value="1"/>
</dbReference>
<reference evidence="3" key="1">
    <citation type="journal article" date="2019" name="Int. J. Syst. Evol. Microbiol.">
        <title>The Global Catalogue of Microorganisms (GCM) 10K type strain sequencing project: providing services to taxonomists for standard genome sequencing and annotation.</title>
        <authorList>
            <consortium name="The Broad Institute Genomics Platform"/>
            <consortium name="The Broad Institute Genome Sequencing Center for Infectious Disease"/>
            <person name="Wu L."/>
            <person name="Ma J."/>
        </authorList>
    </citation>
    <scope>NUCLEOTIDE SEQUENCE [LARGE SCALE GENOMIC DNA]</scope>
    <source>
        <strain evidence="3">JCM 14306</strain>
    </source>
</reference>